<protein>
    <submittedName>
        <fullName evidence="1">Uncharacterized protein</fullName>
    </submittedName>
</protein>
<dbReference type="GO" id="GO:0000285">
    <property type="term" value="F:1-phosphatidylinositol-3-phosphate 5-kinase activity"/>
    <property type="evidence" value="ECO:0007669"/>
    <property type="project" value="TreeGrafter"/>
</dbReference>
<proteinExistence type="predicted"/>
<dbReference type="GO" id="GO:0010008">
    <property type="term" value="C:endosome membrane"/>
    <property type="evidence" value="ECO:0007669"/>
    <property type="project" value="TreeGrafter"/>
</dbReference>
<accession>A0AAD3SRA8</accession>
<comment type="caution">
    <text evidence="1">The sequence shown here is derived from an EMBL/GenBank/DDBJ whole genome shotgun (WGS) entry which is preliminary data.</text>
</comment>
<organism evidence="1 2">
    <name type="scientific">Nepenthes gracilis</name>
    <name type="common">Slender pitcher plant</name>
    <dbReference type="NCBI Taxonomy" id="150966"/>
    <lineage>
        <taxon>Eukaryota</taxon>
        <taxon>Viridiplantae</taxon>
        <taxon>Streptophyta</taxon>
        <taxon>Embryophyta</taxon>
        <taxon>Tracheophyta</taxon>
        <taxon>Spermatophyta</taxon>
        <taxon>Magnoliopsida</taxon>
        <taxon>eudicotyledons</taxon>
        <taxon>Gunneridae</taxon>
        <taxon>Pentapetalae</taxon>
        <taxon>Caryophyllales</taxon>
        <taxon>Nepenthaceae</taxon>
        <taxon>Nepenthes</taxon>
    </lineage>
</organism>
<keyword evidence="2" id="KW-1185">Reference proteome</keyword>
<name>A0AAD3SRA8_NEPGR</name>
<gene>
    <name evidence="1" type="ORF">Nepgr_017017</name>
</gene>
<reference evidence="1" key="1">
    <citation type="submission" date="2023-05" db="EMBL/GenBank/DDBJ databases">
        <title>Nepenthes gracilis genome sequencing.</title>
        <authorList>
            <person name="Fukushima K."/>
        </authorList>
    </citation>
    <scope>NUCLEOTIDE SEQUENCE</scope>
    <source>
        <strain evidence="1">SING2019-196</strain>
    </source>
</reference>
<dbReference type="Proteomes" id="UP001279734">
    <property type="component" value="Unassembled WGS sequence"/>
</dbReference>
<sequence>MFFEGCPRRLGCTVLLRGSFHEELKKVKHVVQYAVFAAYHLSPETSFLSDEDATLPKMTLKPTVVAAEGITADNVVNAIPYSATNVSFQSVVQSRALIKISGPQDIEIGLESSNQHLDSSASTIISEDTRADNVLSDRCFDDSTSSMAVESGSLTQHNGIMGISAYPCDIVNHPQTELLETIFPEVFHF</sequence>
<dbReference type="GO" id="GO:0046854">
    <property type="term" value="P:phosphatidylinositol phosphate biosynthetic process"/>
    <property type="evidence" value="ECO:0007669"/>
    <property type="project" value="TreeGrafter"/>
</dbReference>
<dbReference type="EMBL" id="BSYO01000015">
    <property type="protein sequence ID" value="GMH15176.1"/>
    <property type="molecule type" value="Genomic_DNA"/>
</dbReference>
<dbReference type="PANTHER" id="PTHR45748:SF14">
    <property type="entry name" value="1-PHOSPHATIDYLINOSITOL-3-PHOSPHATE 5-KINASE FAB1C-RELATED"/>
    <property type="match status" value="1"/>
</dbReference>
<evidence type="ECO:0000313" key="1">
    <source>
        <dbReference type="EMBL" id="GMH15176.1"/>
    </source>
</evidence>
<dbReference type="AlphaFoldDB" id="A0AAD3SRA8"/>
<evidence type="ECO:0000313" key="2">
    <source>
        <dbReference type="Proteomes" id="UP001279734"/>
    </source>
</evidence>
<dbReference type="PANTHER" id="PTHR45748">
    <property type="entry name" value="1-PHOSPHATIDYLINOSITOL 3-PHOSPHATE 5-KINASE-RELATED"/>
    <property type="match status" value="1"/>
</dbReference>